<keyword evidence="1" id="KW-0418">Kinase</keyword>
<dbReference type="Proteomes" id="UP001164539">
    <property type="component" value="Chromosome 2"/>
</dbReference>
<comment type="caution">
    <text evidence="1">The sequence shown here is derived from an EMBL/GenBank/DDBJ whole genome shotgun (WGS) entry which is preliminary data.</text>
</comment>
<dbReference type="EMBL" id="CM051395">
    <property type="protein sequence ID" value="KAJ4726320.1"/>
    <property type="molecule type" value="Genomic_DNA"/>
</dbReference>
<keyword evidence="2" id="KW-1185">Reference proteome</keyword>
<proteinExistence type="predicted"/>
<gene>
    <name evidence="1" type="ORF">OWV82_005050</name>
</gene>
<protein>
    <submittedName>
        <fullName evidence="1">Lectin receptor kinase</fullName>
    </submittedName>
</protein>
<evidence type="ECO:0000313" key="2">
    <source>
        <dbReference type="Proteomes" id="UP001164539"/>
    </source>
</evidence>
<name>A0ACC1YRH5_MELAZ</name>
<sequence length="284" mass="31908">MQANLGFRSCLACLPSLMTRSLYKLLVLFLSIQWFQSTSAVKFAFNGFNTPEFLLYGTAKLDSAAVSLTQDTTFSIGRALYHSKISTRHPNSSTLRSFKTSFTFSITPYKNNLAGHGLVFIFAPSTGIQGAAASQHLGFLNRTNDGDPNNHILGIEFDVFKNQEFSDINDNHVGLNVNSLTSLTSYKAGYWFEKSTKNIQNKTNWNFHELKLNNGAIYRVWIDYGDSILGVRMAPLKMKKPRWPLLNVLIDLSDVFLDEMYVGFSAATGKLIENHKILSWSFSN</sequence>
<reference evidence="1 2" key="1">
    <citation type="journal article" date="2023" name="Science">
        <title>Complex scaffold remodeling in plant triterpene biosynthesis.</title>
        <authorList>
            <person name="De La Pena R."/>
            <person name="Hodgson H."/>
            <person name="Liu J.C."/>
            <person name="Stephenson M.J."/>
            <person name="Martin A.C."/>
            <person name="Owen C."/>
            <person name="Harkess A."/>
            <person name="Leebens-Mack J."/>
            <person name="Jimenez L.E."/>
            <person name="Osbourn A."/>
            <person name="Sattely E.S."/>
        </authorList>
    </citation>
    <scope>NUCLEOTIDE SEQUENCE [LARGE SCALE GENOMIC DNA]</scope>
    <source>
        <strain evidence="2">cv. JPN11</strain>
        <tissue evidence="1">Leaf</tissue>
    </source>
</reference>
<keyword evidence="1" id="KW-0675">Receptor</keyword>
<keyword evidence="1" id="KW-0808">Transferase</keyword>
<accession>A0ACC1YRH5</accession>
<organism evidence="1 2">
    <name type="scientific">Melia azedarach</name>
    <name type="common">Chinaberry tree</name>
    <dbReference type="NCBI Taxonomy" id="155640"/>
    <lineage>
        <taxon>Eukaryota</taxon>
        <taxon>Viridiplantae</taxon>
        <taxon>Streptophyta</taxon>
        <taxon>Embryophyta</taxon>
        <taxon>Tracheophyta</taxon>
        <taxon>Spermatophyta</taxon>
        <taxon>Magnoliopsida</taxon>
        <taxon>eudicotyledons</taxon>
        <taxon>Gunneridae</taxon>
        <taxon>Pentapetalae</taxon>
        <taxon>rosids</taxon>
        <taxon>malvids</taxon>
        <taxon>Sapindales</taxon>
        <taxon>Meliaceae</taxon>
        <taxon>Melia</taxon>
    </lineage>
</organism>
<evidence type="ECO:0000313" key="1">
    <source>
        <dbReference type="EMBL" id="KAJ4726320.1"/>
    </source>
</evidence>